<feature type="compositionally biased region" description="Basic and acidic residues" evidence="1">
    <location>
        <begin position="185"/>
        <end position="196"/>
    </location>
</feature>
<reference evidence="2 3" key="1">
    <citation type="submission" date="2017-06" db="EMBL/GenBank/DDBJ databases">
        <title>A platform for efficient transgenesis in Macrostomum lignano, a flatworm model organism for stem cell research.</title>
        <authorList>
            <person name="Berezikov E."/>
        </authorList>
    </citation>
    <scope>NUCLEOTIDE SEQUENCE [LARGE SCALE GENOMIC DNA]</scope>
    <source>
        <strain evidence="2">DV1</strain>
        <tissue evidence="2">Whole organism</tissue>
    </source>
</reference>
<sequence>AKKAAKKQPPSAGVKQPRLAPDFAHFDLSSRRKQSGKKSTAKKATTDGDDAPLDAELNQLLQAPLASVRVDVLKSQCLMLEGKEKRKVRARLLVAMGARVAKKRPVGYARLQVDRAEAKVRERADKIAERARLRITGSGGAGRKAARNKKAQSSAANNSGKVEKIRHVNSKAASKFNNKFAGNKRRLDNRRAGKKR</sequence>
<dbReference type="EMBL" id="NIVC01000227">
    <property type="protein sequence ID" value="PAA87535.1"/>
    <property type="molecule type" value="Genomic_DNA"/>
</dbReference>
<feature type="region of interest" description="Disordered" evidence="1">
    <location>
        <begin position="1"/>
        <end position="52"/>
    </location>
</feature>
<feature type="compositionally biased region" description="Basic residues" evidence="1">
    <location>
        <begin position="31"/>
        <end position="41"/>
    </location>
</feature>
<gene>
    <name evidence="2" type="ORF">BOX15_Mlig030878g2</name>
</gene>
<comment type="caution">
    <text evidence="2">The sequence shown here is derived from an EMBL/GenBank/DDBJ whole genome shotgun (WGS) entry which is preliminary data.</text>
</comment>
<protein>
    <submittedName>
        <fullName evidence="2">Uncharacterized protein</fullName>
    </submittedName>
</protein>
<evidence type="ECO:0000313" key="3">
    <source>
        <dbReference type="Proteomes" id="UP000215902"/>
    </source>
</evidence>
<evidence type="ECO:0000313" key="2">
    <source>
        <dbReference type="EMBL" id="PAA87535.1"/>
    </source>
</evidence>
<keyword evidence="3" id="KW-1185">Reference proteome</keyword>
<accession>A0A267GNE2</accession>
<feature type="non-terminal residue" evidence="2">
    <location>
        <position position="1"/>
    </location>
</feature>
<organism evidence="2 3">
    <name type="scientific">Macrostomum lignano</name>
    <dbReference type="NCBI Taxonomy" id="282301"/>
    <lineage>
        <taxon>Eukaryota</taxon>
        <taxon>Metazoa</taxon>
        <taxon>Spiralia</taxon>
        <taxon>Lophotrochozoa</taxon>
        <taxon>Platyhelminthes</taxon>
        <taxon>Rhabditophora</taxon>
        <taxon>Macrostomorpha</taxon>
        <taxon>Macrostomida</taxon>
        <taxon>Macrostomidae</taxon>
        <taxon>Macrostomum</taxon>
    </lineage>
</organism>
<name>A0A267GNE2_9PLAT</name>
<evidence type="ECO:0000256" key="1">
    <source>
        <dbReference type="SAM" id="MobiDB-lite"/>
    </source>
</evidence>
<dbReference type="InterPro" id="IPR027973">
    <property type="entry name" value="FSAF1-like"/>
</dbReference>
<proteinExistence type="predicted"/>
<dbReference type="Proteomes" id="UP000215902">
    <property type="component" value="Unassembled WGS sequence"/>
</dbReference>
<feature type="region of interest" description="Disordered" evidence="1">
    <location>
        <begin position="138"/>
        <end position="196"/>
    </location>
</feature>
<dbReference type="AlphaFoldDB" id="A0A267GNE2"/>
<dbReference type="Pfam" id="PF15375">
    <property type="entry name" value="FSAF1"/>
    <property type="match status" value="1"/>
</dbReference>